<evidence type="ECO:0000313" key="3">
    <source>
        <dbReference type="EMBL" id="CAI9925823.1"/>
    </source>
</evidence>
<protein>
    <submittedName>
        <fullName evidence="4">Hypothetical_protein</fullName>
    </submittedName>
</protein>
<evidence type="ECO:0000313" key="5">
    <source>
        <dbReference type="Proteomes" id="UP001642409"/>
    </source>
</evidence>
<name>A0AA86NTK5_9EUKA</name>
<sequence>MQELDNQVINSDKNHVTVTSFIIQIMQEIDIQAIKLFMQRLQIISHSTIMMQSPGSLSQNTRPSKLVSPSSKAPMNMQGTPFGSEALLALAMPMPSLSTFPFCLKWILLMMTMSSFWSLVFEQIICTQCQ</sequence>
<dbReference type="AlphaFoldDB" id="A0AA86NTK5"/>
<proteinExistence type="predicted"/>
<reference evidence="4 5" key="2">
    <citation type="submission" date="2024-07" db="EMBL/GenBank/DDBJ databases">
        <authorList>
            <person name="Akdeniz Z."/>
        </authorList>
    </citation>
    <scope>NUCLEOTIDE SEQUENCE [LARGE SCALE GENOMIC DNA]</scope>
</reference>
<evidence type="ECO:0000256" key="1">
    <source>
        <dbReference type="SAM" id="MobiDB-lite"/>
    </source>
</evidence>
<feature type="region of interest" description="Disordered" evidence="1">
    <location>
        <begin position="54"/>
        <end position="73"/>
    </location>
</feature>
<dbReference type="EMBL" id="CAXDID020000081">
    <property type="protein sequence ID" value="CAL6018842.1"/>
    <property type="molecule type" value="Genomic_DNA"/>
</dbReference>
<keyword evidence="2" id="KW-0812">Transmembrane</keyword>
<dbReference type="EMBL" id="CATOUU010000347">
    <property type="protein sequence ID" value="CAI9925823.1"/>
    <property type="molecule type" value="Genomic_DNA"/>
</dbReference>
<accession>A0AA86NTK5</accession>
<reference evidence="3" key="1">
    <citation type="submission" date="2023-06" db="EMBL/GenBank/DDBJ databases">
        <authorList>
            <person name="Kurt Z."/>
        </authorList>
    </citation>
    <scope>NUCLEOTIDE SEQUENCE</scope>
</reference>
<evidence type="ECO:0000256" key="2">
    <source>
        <dbReference type="SAM" id="Phobius"/>
    </source>
</evidence>
<evidence type="ECO:0000313" key="4">
    <source>
        <dbReference type="EMBL" id="CAL6018842.1"/>
    </source>
</evidence>
<dbReference type="Proteomes" id="UP001642409">
    <property type="component" value="Unassembled WGS sequence"/>
</dbReference>
<keyword evidence="2" id="KW-1133">Transmembrane helix</keyword>
<organism evidence="3">
    <name type="scientific">Hexamita inflata</name>
    <dbReference type="NCBI Taxonomy" id="28002"/>
    <lineage>
        <taxon>Eukaryota</taxon>
        <taxon>Metamonada</taxon>
        <taxon>Diplomonadida</taxon>
        <taxon>Hexamitidae</taxon>
        <taxon>Hexamitinae</taxon>
        <taxon>Hexamita</taxon>
    </lineage>
</organism>
<feature type="transmembrane region" description="Helical" evidence="2">
    <location>
        <begin position="102"/>
        <end position="121"/>
    </location>
</feature>
<comment type="caution">
    <text evidence="3">The sequence shown here is derived from an EMBL/GenBank/DDBJ whole genome shotgun (WGS) entry which is preliminary data.</text>
</comment>
<keyword evidence="5" id="KW-1185">Reference proteome</keyword>
<keyword evidence="2" id="KW-0472">Membrane</keyword>
<gene>
    <name evidence="3" type="ORF">HINF_LOCUS13468</name>
    <name evidence="4" type="ORF">HINF_LOCUS26665</name>
</gene>